<feature type="transmembrane region" description="Helical" evidence="1">
    <location>
        <begin position="6"/>
        <end position="25"/>
    </location>
</feature>
<gene>
    <name evidence="2" type="ORF">IB75_10965</name>
</gene>
<accession>A0A0E2ZL37</accession>
<organism evidence="2 3">
    <name type="scientific">Nitrosococcus oceani C-27</name>
    <dbReference type="NCBI Taxonomy" id="314279"/>
    <lineage>
        <taxon>Bacteria</taxon>
        <taxon>Pseudomonadati</taxon>
        <taxon>Pseudomonadota</taxon>
        <taxon>Gammaproteobacteria</taxon>
        <taxon>Chromatiales</taxon>
        <taxon>Chromatiaceae</taxon>
        <taxon>Nitrosococcus</taxon>
    </lineage>
</organism>
<proteinExistence type="predicted"/>
<keyword evidence="1" id="KW-1133">Transmembrane helix</keyword>
<dbReference type="HOGENOM" id="CLU_2047218_0_0_6"/>
<dbReference type="Proteomes" id="UP000028839">
    <property type="component" value="Unassembled WGS sequence"/>
</dbReference>
<evidence type="ECO:0000313" key="3">
    <source>
        <dbReference type="Proteomes" id="UP000028839"/>
    </source>
</evidence>
<evidence type="ECO:0000313" key="2">
    <source>
        <dbReference type="EMBL" id="KFI19042.1"/>
    </source>
</evidence>
<name>A0A0E2ZL37_9GAMM</name>
<sequence length="120" mass="12611">MLLYWALGLFLAGALGGAVMATRSFRGQEIPWLLAAGHGVLVASGLVLLIAAVILGTASGILKIALGILIVAALGGFYLLSFQVRQEPHPRQLIIIHALLAVTGVLLLLWTLLQQPPSVL</sequence>
<protein>
    <submittedName>
        <fullName evidence="2">Uncharacterized protein</fullName>
    </submittedName>
</protein>
<feature type="transmembrane region" description="Helical" evidence="1">
    <location>
        <begin position="32"/>
        <end position="55"/>
    </location>
</feature>
<dbReference type="AlphaFoldDB" id="A0A0E2ZL37"/>
<reference evidence="2 3" key="1">
    <citation type="submission" date="2014-07" db="EMBL/GenBank/DDBJ databases">
        <title>Comparative analysis of Nitrosococcus oceani genome inventories of strains from Pacific and Atlantic gyres.</title>
        <authorList>
            <person name="Lim C.K."/>
            <person name="Wang L."/>
            <person name="Sayavedra-Soto L.A."/>
            <person name="Klotz M.G."/>
        </authorList>
    </citation>
    <scope>NUCLEOTIDE SEQUENCE [LARGE SCALE GENOMIC DNA]</scope>
    <source>
        <strain evidence="2 3">C-27</strain>
    </source>
</reference>
<comment type="caution">
    <text evidence="2">The sequence shown here is derived from an EMBL/GenBank/DDBJ whole genome shotgun (WGS) entry which is preliminary data.</text>
</comment>
<evidence type="ECO:0000256" key="1">
    <source>
        <dbReference type="SAM" id="Phobius"/>
    </source>
</evidence>
<keyword evidence="1" id="KW-0472">Membrane</keyword>
<feature type="transmembrane region" description="Helical" evidence="1">
    <location>
        <begin position="61"/>
        <end position="81"/>
    </location>
</feature>
<keyword evidence="1" id="KW-0812">Transmembrane</keyword>
<feature type="transmembrane region" description="Helical" evidence="1">
    <location>
        <begin position="93"/>
        <end position="113"/>
    </location>
</feature>
<dbReference type="OrthoDB" id="9961724at2"/>
<dbReference type="EMBL" id="JPGN01000064">
    <property type="protein sequence ID" value="KFI19042.1"/>
    <property type="molecule type" value="Genomic_DNA"/>
</dbReference>